<dbReference type="InterPro" id="IPR036812">
    <property type="entry name" value="NAD(P)_OxRdtase_dom_sf"/>
</dbReference>
<dbReference type="PANTHER" id="PTHR43364:SF1">
    <property type="entry name" value="OXIDOREDUCTASE YDHF"/>
    <property type="match status" value="1"/>
</dbReference>
<reference evidence="2 3" key="1">
    <citation type="journal article" date="2020" name="Cell Host Microbe">
        <title>Functional and Genomic Variation between Human-Derived Isolates of Lachnospiraceae Reveals Inter- and Intra-Species Diversity.</title>
        <authorList>
            <person name="Sorbara M.T."/>
            <person name="Littmann E.R."/>
            <person name="Fontana E."/>
            <person name="Moody T.U."/>
            <person name="Kohout C.E."/>
            <person name="Gjonbalaj M."/>
            <person name="Eaton V."/>
            <person name="Seok R."/>
            <person name="Leiner I.M."/>
            <person name="Pamer E.G."/>
        </authorList>
    </citation>
    <scope>NUCLEOTIDE SEQUENCE [LARGE SCALE GENOMIC DNA]</scope>
    <source>
        <strain evidence="2 3">MSK.20.11</strain>
    </source>
</reference>
<evidence type="ECO:0000313" key="3">
    <source>
        <dbReference type="Proteomes" id="UP000822152"/>
    </source>
</evidence>
<evidence type="ECO:0000313" key="2">
    <source>
        <dbReference type="EMBL" id="NSF74650.1"/>
    </source>
</evidence>
<dbReference type="Gene3D" id="3.20.20.100">
    <property type="entry name" value="NADP-dependent oxidoreductase domain"/>
    <property type="match status" value="1"/>
</dbReference>
<gene>
    <name evidence="2" type="ORF">G4952_12730</name>
</gene>
<keyword evidence="3" id="KW-1185">Reference proteome</keyword>
<protein>
    <submittedName>
        <fullName evidence="2">Aldo/keto reductase family oxidoreductase</fullName>
    </submittedName>
</protein>
<feature type="domain" description="NADP-dependent oxidoreductase" evidence="1">
    <location>
        <begin position="15"/>
        <end position="301"/>
    </location>
</feature>
<dbReference type="PANTHER" id="PTHR43364">
    <property type="entry name" value="NADH-SPECIFIC METHYLGLYOXAL REDUCTASE-RELATED"/>
    <property type="match status" value="1"/>
</dbReference>
<organism evidence="2 3">
    <name type="scientific">Blautia wexlerae</name>
    <dbReference type="NCBI Taxonomy" id="418240"/>
    <lineage>
        <taxon>Bacteria</taxon>
        <taxon>Bacillati</taxon>
        <taxon>Bacillota</taxon>
        <taxon>Clostridia</taxon>
        <taxon>Lachnospirales</taxon>
        <taxon>Lachnospiraceae</taxon>
        <taxon>Blautia</taxon>
    </lineage>
</organism>
<comment type="caution">
    <text evidence="2">The sequence shown here is derived from an EMBL/GenBank/DDBJ whole genome shotgun (WGS) entry which is preliminary data.</text>
</comment>
<dbReference type="CDD" id="cd19092">
    <property type="entry name" value="AKR_BsYcsN_EcYdhF-like"/>
    <property type="match status" value="1"/>
</dbReference>
<name>A0ABX2GSL0_9FIRM</name>
<proteinExistence type="predicted"/>
<evidence type="ECO:0000259" key="1">
    <source>
        <dbReference type="Pfam" id="PF00248"/>
    </source>
</evidence>
<dbReference type="InterPro" id="IPR050523">
    <property type="entry name" value="AKR_Detox_Biosynth"/>
</dbReference>
<sequence>MQYIEFGKDKDKVSEIVMGLMRISEMSTGEALDLIETGLEEGINFLDLADIYGGGKSEEVIGKVFAENPSLRAEFFIQSKCGIRCDPDFTYFDFSRDYILEAVDGILSRLHTDHLDSLLLHRPDALMEPDEIAEAFDRLYKAGKVRNFGVSNMTPMMMEMLSREIQFPICANQIQLSCAVTQVFDAGFHMDMQCDKGIMRDGGGVLEYCRMKKIPVQAWSSLQYGYFQGTFLGSDNYWELNTVLNRIASEREVTPMAVALAWILRYPGATQAVIGTTKSIRVREAAKATEVRLSKKEWYEIYLAAGNDLP</sequence>
<accession>A0ABX2GSL0</accession>
<dbReference type="RefSeq" id="WP_173743989.1">
    <property type="nucleotide sequence ID" value="NZ_JAAIPF010000031.1"/>
</dbReference>
<dbReference type="SUPFAM" id="SSF51430">
    <property type="entry name" value="NAD(P)-linked oxidoreductase"/>
    <property type="match status" value="1"/>
</dbReference>
<dbReference type="InterPro" id="IPR023210">
    <property type="entry name" value="NADP_OxRdtase_dom"/>
</dbReference>
<dbReference type="Pfam" id="PF00248">
    <property type="entry name" value="Aldo_ket_red"/>
    <property type="match status" value="1"/>
</dbReference>
<dbReference type="Proteomes" id="UP000822152">
    <property type="component" value="Unassembled WGS sequence"/>
</dbReference>
<dbReference type="EMBL" id="JAAIPF010000031">
    <property type="protein sequence ID" value="NSF74650.1"/>
    <property type="molecule type" value="Genomic_DNA"/>
</dbReference>